<proteinExistence type="predicted"/>
<organism evidence="2">
    <name type="scientific">Prunus dulcis</name>
    <name type="common">Almond</name>
    <name type="synonym">Amygdalus dulcis</name>
    <dbReference type="NCBI Taxonomy" id="3755"/>
    <lineage>
        <taxon>Eukaryota</taxon>
        <taxon>Viridiplantae</taxon>
        <taxon>Streptophyta</taxon>
        <taxon>Embryophyta</taxon>
        <taxon>Tracheophyta</taxon>
        <taxon>Spermatophyta</taxon>
        <taxon>Magnoliopsida</taxon>
        <taxon>eudicotyledons</taxon>
        <taxon>Gunneridae</taxon>
        <taxon>Pentapetalae</taxon>
        <taxon>rosids</taxon>
        <taxon>fabids</taxon>
        <taxon>Rosales</taxon>
        <taxon>Rosaceae</taxon>
        <taxon>Amygdaloideae</taxon>
        <taxon>Amygdaleae</taxon>
        <taxon>Prunus</taxon>
    </lineage>
</organism>
<reference evidence="2" key="1">
    <citation type="journal article" date="2019" name="Science">
        <title>Mutation of a bHLH transcription factor allowed almond domestication.</title>
        <authorList>
            <person name="Sanchez-Perez R."/>
            <person name="Pavan S."/>
            <person name="Mazzeo R."/>
            <person name="Moldovan C."/>
            <person name="Aiese Cigliano R."/>
            <person name="Del Cueto J."/>
            <person name="Ricciardi F."/>
            <person name="Lotti C."/>
            <person name="Ricciardi L."/>
            <person name="Dicenta F."/>
            <person name="Lopez-Marques R.L."/>
            <person name="Lindberg Moller B."/>
        </authorList>
    </citation>
    <scope>NUCLEOTIDE SEQUENCE</scope>
</reference>
<gene>
    <name evidence="2" type="ORF">Prudu_001815</name>
</gene>
<dbReference type="AlphaFoldDB" id="A0A4Y1QPF8"/>
<feature type="region of interest" description="Disordered" evidence="1">
    <location>
        <begin position="1"/>
        <end position="20"/>
    </location>
</feature>
<protein>
    <submittedName>
        <fullName evidence="2">C2H2 and C2HC zinc fingers superfamily protein</fullName>
    </submittedName>
</protein>
<name>A0A4Y1QPF8_PRUDU</name>
<accession>A0A4Y1QPF8</accession>
<sequence length="65" mass="7852">MKSDYSRIEERKERERERTERAIEERNQSFCIFLNHLSSTIQNKEIYTRLQVGVMDVETLECKLA</sequence>
<evidence type="ECO:0000256" key="1">
    <source>
        <dbReference type="SAM" id="MobiDB-lite"/>
    </source>
</evidence>
<evidence type="ECO:0000313" key="2">
    <source>
        <dbReference type="EMBL" id="BBG93716.1"/>
    </source>
</evidence>
<dbReference type="EMBL" id="AP019297">
    <property type="protein sequence ID" value="BBG93716.1"/>
    <property type="molecule type" value="Genomic_DNA"/>
</dbReference>